<keyword evidence="4" id="KW-1185">Reference proteome</keyword>
<dbReference type="Proteomes" id="UP001338309">
    <property type="component" value="Unassembled WGS sequence"/>
</dbReference>
<feature type="signal peptide" evidence="1">
    <location>
        <begin position="1"/>
        <end position="19"/>
    </location>
</feature>
<dbReference type="Gene3D" id="2.40.128.520">
    <property type="match status" value="1"/>
</dbReference>
<evidence type="ECO:0000313" key="3">
    <source>
        <dbReference type="EMBL" id="GMQ28582.1"/>
    </source>
</evidence>
<reference evidence="3 4" key="1">
    <citation type="submission" date="2023-08" db="EMBL/GenBank/DDBJ databases">
        <title>Draft genome sequence of Algoriphagus confluentis.</title>
        <authorList>
            <person name="Takatani N."/>
            <person name="Hosokawa M."/>
            <person name="Sawabe T."/>
        </authorList>
    </citation>
    <scope>NUCLEOTIDE SEQUENCE [LARGE SCALE GENOMIC DNA]</scope>
    <source>
        <strain evidence="3 4">NBRC 111222</strain>
    </source>
</reference>
<evidence type="ECO:0000313" key="4">
    <source>
        <dbReference type="Proteomes" id="UP001338309"/>
    </source>
</evidence>
<sequence>MRQFTSLFLLLFVFLSAKALGQTENAIVGVWYNTEKDAKVQIEKKGDAYFGKIVWLREPVRDGKPVLDSNNSDRKLQTRPILGMTILEGLKYSGGAWKNGKIYDPKSGNTYSCEVKLTNKGLLEVKGYMGFSFIGRTVEWSRAE</sequence>
<dbReference type="EMBL" id="BTPD01000003">
    <property type="protein sequence ID" value="GMQ28582.1"/>
    <property type="molecule type" value="Genomic_DNA"/>
</dbReference>
<proteinExistence type="predicted"/>
<gene>
    <name evidence="3" type="ORF">Aconfl_12250</name>
</gene>
<keyword evidence="1" id="KW-0732">Signal</keyword>
<feature type="chain" id="PRO_5046221067" evidence="1">
    <location>
        <begin position="20"/>
        <end position="144"/>
    </location>
</feature>
<dbReference type="RefSeq" id="WP_338223330.1">
    <property type="nucleotide sequence ID" value="NZ_BTPD01000003.1"/>
</dbReference>
<dbReference type="Pfam" id="PF09917">
    <property type="entry name" value="DUF2147"/>
    <property type="match status" value="1"/>
</dbReference>
<dbReference type="PANTHER" id="PTHR36919:SF2">
    <property type="entry name" value="BLL6627 PROTEIN"/>
    <property type="match status" value="1"/>
</dbReference>
<protein>
    <submittedName>
        <fullName evidence="3">DUF2147 domain-containing protein</fullName>
    </submittedName>
</protein>
<dbReference type="PANTHER" id="PTHR36919">
    <property type="entry name" value="BLR1215 PROTEIN"/>
    <property type="match status" value="1"/>
</dbReference>
<evidence type="ECO:0000259" key="2">
    <source>
        <dbReference type="Pfam" id="PF09917"/>
    </source>
</evidence>
<organism evidence="3 4">
    <name type="scientific">Algoriphagus confluentis</name>
    <dbReference type="NCBI Taxonomy" id="1697556"/>
    <lineage>
        <taxon>Bacteria</taxon>
        <taxon>Pseudomonadati</taxon>
        <taxon>Bacteroidota</taxon>
        <taxon>Cytophagia</taxon>
        <taxon>Cytophagales</taxon>
        <taxon>Cyclobacteriaceae</taxon>
        <taxon>Algoriphagus</taxon>
    </lineage>
</organism>
<dbReference type="InterPro" id="IPR019223">
    <property type="entry name" value="DUF2147"/>
</dbReference>
<feature type="domain" description="DUF2147" evidence="2">
    <location>
        <begin position="29"/>
        <end position="142"/>
    </location>
</feature>
<evidence type="ECO:0000256" key="1">
    <source>
        <dbReference type="SAM" id="SignalP"/>
    </source>
</evidence>
<comment type="caution">
    <text evidence="3">The sequence shown here is derived from an EMBL/GenBank/DDBJ whole genome shotgun (WGS) entry which is preliminary data.</text>
</comment>
<name>A0ABQ6PP48_9BACT</name>
<accession>A0ABQ6PP48</accession>